<organism evidence="3 4">
    <name type="scientific">Exophiala aquamarina CBS 119918</name>
    <dbReference type="NCBI Taxonomy" id="1182545"/>
    <lineage>
        <taxon>Eukaryota</taxon>
        <taxon>Fungi</taxon>
        <taxon>Dikarya</taxon>
        <taxon>Ascomycota</taxon>
        <taxon>Pezizomycotina</taxon>
        <taxon>Eurotiomycetes</taxon>
        <taxon>Chaetothyriomycetidae</taxon>
        <taxon>Chaetothyriales</taxon>
        <taxon>Herpotrichiellaceae</taxon>
        <taxon>Exophiala</taxon>
    </lineage>
</organism>
<dbReference type="CDD" id="cd00413">
    <property type="entry name" value="Glyco_hydrolase_16"/>
    <property type="match status" value="1"/>
</dbReference>
<reference evidence="3 4" key="1">
    <citation type="submission" date="2013-03" db="EMBL/GenBank/DDBJ databases">
        <title>The Genome Sequence of Exophiala aquamarina CBS 119918.</title>
        <authorList>
            <consortium name="The Broad Institute Genomics Platform"/>
            <person name="Cuomo C."/>
            <person name="de Hoog S."/>
            <person name="Gorbushina A."/>
            <person name="Walker B."/>
            <person name="Young S.K."/>
            <person name="Zeng Q."/>
            <person name="Gargeya S."/>
            <person name="Fitzgerald M."/>
            <person name="Haas B."/>
            <person name="Abouelleil A."/>
            <person name="Allen A.W."/>
            <person name="Alvarado L."/>
            <person name="Arachchi H.M."/>
            <person name="Berlin A.M."/>
            <person name="Chapman S.B."/>
            <person name="Gainer-Dewar J."/>
            <person name="Goldberg J."/>
            <person name="Griggs A."/>
            <person name="Gujja S."/>
            <person name="Hansen M."/>
            <person name="Howarth C."/>
            <person name="Imamovic A."/>
            <person name="Ireland A."/>
            <person name="Larimer J."/>
            <person name="McCowan C."/>
            <person name="Murphy C."/>
            <person name="Pearson M."/>
            <person name="Poon T.W."/>
            <person name="Priest M."/>
            <person name="Roberts A."/>
            <person name="Saif S."/>
            <person name="Shea T."/>
            <person name="Sisk P."/>
            <person name="Sykes S."/>
            <person name="Wortman J."/>
            <person name="Nusbaum C."/>
            <person name="Birren B."/>
        </authorList>
    </citation>
    <scope>NUCLEOTIDE SEQUENCE [LARGE SCALE GENOMIC DNA]</scope>
    <source>
        <strain evidence="3 4">CBS 119918</strain>
    </source>
</reference>
<dbReference type="GeneID" id="25283871"/>
<keyword evidence="4" id="KW-1185">Reference proteome</keyword>
<dbReference type="EMBL" id="AMGV01000008">
    <property type="protein sequence ID" value="KEF55307.1"/>
    <property type="molecule type" value="Genomic_DNA"/>
</dbReference>
<accession>A0A072P6I5</accession>
<dbReference type="Gene3D" id="2.60.120.200">
    <property type="match status" value="1"/>
</dbReference>
<feature type="domain" description="GH16" evidence="2">
    <location>
        <begin position="170"/>
        <end position="399"/>
    </location>
</feature>
<evidence type="ECO:0000259" key="2">
    <source>
        <dbReference type="PROSITE" id="PS51762"/>
    </source>
</evidence>
<dbReference type="SUPFAM" id="SSF49899">
    <property type="entry name" value="Concanavalin A-like lectins/glucanases"/>
    <property type="match status" value="1"/>
</dbReference>
<comment type="caution">
    <text evidence="3">The sequence shown here is derived from an EMBL/GenBank/DDBJ whole genome shotgun (WGS) entry which is preliminary data.</text>
</comment>
<dbReference type="PROSITE" id="PS51762">
    <property type="entry name" value="GH16_2"/>
    <property type="match status" value="1"/>
</dbReference>
<dbReference type="Proteomes" id="UP000027920">
    <property type="component" value="Unassembled WGS sequence"/>
</dbReference>
<dbReference type="VEuPathDB" id="FungiDB:A1O9_08961"/>
<dbReference type="AlphaFoldDB" id="A0A072P6I5"/>
<dbReference type="Pfam" id="PF00722">
    <property type="entry name" value="Glyco_hydro_16"/>
    <property type="match status" value="1"/>
</dbReference>
<feature type="region of interest" description="Disordered" evidence="1">
    <location>
        <begin position="279"/>
        <end position="318"/>
    </location>
</feature>
<name>A0A072P6I5_9EURO</name>
<dbReference type="InterPro" id="IPR000757">
    <property type="entry name" value="Beta-glucanase-like"/>
</dbReference>
<dbReference type="GO" id="GO:0004553">
    <property type="term" value="F:hydrolase activity, hydrolyzing O-glycosyl compounds"/>
    <property type="evidence" value="ECO:0007669"/>
    <property type="project" value="InterPro"/>
</dbReference>
<proteinExistence type="predicted"/>
<dbReference type="GO" id="GO:0005975">
    <property type="term" value="P:carbohydrate metabolic process"/>
    <property type="evidence" value="ECO:0007669"/>
    <property type="project" value="InterPro"/>
</dbReference>
<dbReference type="RefSeq" id="XP_013257897.1">
    <property type="nucleotide sequence ID" value="XM_013402443.1"/>
</dbReference>
<protein>
    <recommendedName>
        <fullName evidence="2">GH16 domain-containing protein</fullName>
    </recommendedName>
</protein>
<dbReference type="InterPro" id="IPR013320">
    <property type="entry name" value="ConA-like_dom_sf"/>
</dbReference>
<evidence type="ECO:0000313" key="4">
    <source>
        <dbReference type="Proteomes" id="UP000027920"/>
    </source>
</evidence>
<dbReference type="STRING" id="1182545.A0A072P6I5"/>
<dbReference type="HOGENOM" id="CLU_040566_1_0_1"/>
<evidence type="ECO:0000256" key="1">
    <source>
        <dbReference type="SAM" id="MobiDB-lite"/>
    </source>
</evidence>
<dbReference type="PANTHER" id="PTHR38121">
    <property type="entry name" value="GH16 DOMAIN-CONTAINING PROTEIN"/>
    <property type="match status" value="1"/>
</dbReference>
<gene>
    <name evidence="3" type="ORF">A1O9_08961</name>
</gene>
<dbReference type="PANTHER" id="PTHR38121:SF2">
    <property type="entry name" value="ACYLTRANSFERASE 3 DOMAIN-CONTAINING PROTEIN"/>
    <property type="match status" value="1"/>
</dbReference>
<evidence type="ECO:0000313" key="3">
    <source>
        <dbReference type="EMBL" id="KEF55307.1"/>
    </source>
</evidence>
<sequence length="399" mass="44655">MSSKMPLWAQIKSIWKEKCVGCFAQSEELVDRIPLPPSAANHVTYREIFCSSFGTHSNKLSPRIYLFLLTSTLVIVVNSHPSHLSQDSPSSALAELHSGLTVEETNPAAQSQDQQYGQPQSVALDAGSQTGTQAIGEPTASASKQTSDADQIEDAWVVQGVGTFSNKAVYTFNGDTLPEGLFKSDYPVQDSERDMDEGVPQIPYNHRFEPENVQIRNGSLYLRVPGRQKPRKRQNKEISSAQIETTETHILHASVRTRARFSIFFYSNDQHETDIEYLTDPRSLSNNGPDDPIPIWYSNQKRDPVGSSPSAETGPAPFDATSRVHEYRIHWTAEFTAFYIDGVLQKYLTENVPSLPGPWLWNNWANGDKGWSVGPPAEDNELEIQSIVMYYNTWAPDEE</sequence>
<dbReference type="OrthoDB" id="4388755at2759"/>